<feature type="signal peptide" evidence="1">
    <location>
        <begin position="1"/>
        <end position="22"/>
    </location>
</feature>
<evidence type="ECO:0000313" key="3">
    <source>
        <dbReference type="EMBL" id="AEM42629.1"/>
    </source>
</evidence>
<organism evidence="3 4">
    <name type="scientific">Ketogulonicigenium vulgare (strain WSH-001)</name>
    <dbReference type="NCBI Taxonomy" id="759362"/>
    <lineage>
        <taxon>Bacteria</taxon>
        <taxon>Pseudomonadati</taxon>
        <taxon>Pseudomonadota</taxon>
        <taxon>Alphaproteobacteria</taxon>
        <taxon>Rhodobacterales</taxon>
        <taxon>Roseobacteraceae</taxon>
        <taxon>Ketogulonicigenium</taxon>
    </lineage>
</organism>
<keyword evidence="1" id="KW-0732">Signal</keyword>
<gene>
    <name evidence="3" type="ordered locus">KVU_PA0212</name>
</gene>
<dbReference type="InterPro" id="IPR025711">
    <property type="entry name" value="PepSY"/>
</dbReference>
<evidence type="ECO:0000259" key="2">
    <source>
        <dbReference type="Pfam" id="PF13670"/>
    </source>
</evidence>
<dbReference type="EMBL" id="CP002019">
    <property type="protein sequence ID" value="AEM42629.1"/>
    <property type="molecule type" value="Genomic_DNA"/>
</dbReference>
<name>F9YB77_KETVW</name>
<evidence type="ECO:0000256" key="1">
    <source>
        <dbReference type="SAM" id="SignalP"/>
    </source>
</evidence>
<sequence>MKTLMKYAAVTALILGAGAAVAQTQTRPADGQWMSVAALAAKLEGEGYTLYEVERDDGVYEVKMIDAQGFRVEAHLDPATGDRLQGPRWDD</sequence>
<keyword evidence="3" id="KW-0614">Plasmid</keyword>
<protein>
    <submittedName>
        <fullName evidence="3">Putative signal peptide protein</fullName>
    </submittedName>
</protein>
<feature type="domain" description="PepSY" evidence="2">
    <location>
        <begin position="8"/>
        <end position="83"/>
    </location>
</feature>
<dbReference type="Proteomes" id="UP000000692">
    <property type="component" value="Plasmid 1"/>
</dbReference>
<dbReference type="HOGENOM" id="CLU_147864_4_0_5"/>
<geneLocation type="plasmid" evidence="4">
    <name>pKVU_100</name>
</geneLocation>
<dbReference type="OrthoDB" id="7365433at2"/>
<reference evidence="3 4" key="1">
    <citation type="journal article" date="2011" name="J. Bacteriol.">
        <title>Complete genome sequence of the industrial strain Ketogulonicigenium vulgare WSH-001.</title>
        <authorList>
            <person name="Liu L."/>
            <person name="Li Y."/>
            <person name="Zhang J."/>
            <person name="Zhou Z."/>
            <person name="Liu J."/>
            <person name="Li X."/>
            <person name="Zhou J."/>
            <person name="Du G."/>
            <person name="Wang L."/>
            <person name="Chen J."/>
        </authorList>
    </citation>
    <scope>NUCLEOTIDE SEQUENCE [LARGE SCALE GENOMIC DNA]</scope>
    <source>
        <strain evidence="3 4">WSH-001</strain>
        <plasmid evidence="4">pKVU_100</plasmid>
    </source>
</reference>
<dbReference type="AlphaFoldDB" id="F9YB77"/>
<proteinExistence type="predicted"/>
<dbReference type="RefSeq" id="WP_014538276.1">
    <property type="nucleotide sequence ID" value="NC_017386.1"/>
</dbReference>
<evidence type="ECO:0000313" key="4">
    <source>
        <dbReference type="Proteomes" id="UP000000692"/>
    </source>
</evidence>
<accession>F9YB77</accession>
<keyword evidence="4" id="KW-1185">Reference proteome</keyword>
<dbReference type="KEGG" id="kvl:KVU_PA0212"/>
<feature type="chain" id="PRO_5003391482" evidence="1">
    <location>
        <begin position="23"/>
        <end position="91"/>
    </location>
</feature>
<dbReference type="Pfam" id="PF13670">
    <property type="entry name" value="PepSY_2"/>
    <property type="match status" value="1"/>
</dbReference>